<keyword evidence="1" id="KW-0997">Cell inner membrane</keyword>
<accession>A0A266N9T6</accession>
<dbReference type="Gene3D" id="1.10.150.320">
    <property type="entry name" value="Photosystem II 12 kDa extrinsic protein"/>
    <property type="match status" value="1"/>
</dbReference>
<sequence>MKRHAQQGVALITVLLVMSLALLITAGMLRSQRLSLHSNAQQIHQLQLRQLGFSGEAWGRERLRTLLPDPASPVAVGQAWAQGKPGLNVEGGRIEVEIEDLSGRFNVTSLLTKGPPDEASAQRWLRLQKRLKVPVIEATAFQGLSLNDISQLRQVPGVDAQWLLRMQPWIALLDKGARLNVNTASATQLSSLTGITPGLARRLVAERPAHGYASVEDFTFTPALRGLGIQATGLGIDSHRFRITTHVRLGQSRLRLESDVARNLTTGQWRLLQRRFLAPLHSEPHE</sequence>
<name>A0A266N9T6_9PSED</name>
<dbReference type="SUPFAM" id="SSF47781">
    <property type="entry name" value="RuvA domain 2-like"/>
    <property type="match status" value="1"/>
</dbReference>
<evidence type="ECO:0000256" key="1">
    <source>
        <dbReference type="PIRNR" id="PIRNR002786"/>
    </source>
</evidence>
<comment type="caution">
    <text evidence="3">The sequence shown here is derived from an EMBL/GenBank/DDBJ whole genome shotgun (WGS) entry which is preliminary data.</text>
</comment>
<evidence type="ECO:0000259" key="2">
    <source>
        <dbReference type="Pfam" id="PF03934"/>
    </source>
</evidence>
<comment type="subcellular location">
    <subcellularLocation>
        <location evidence="1">Cell inner membrane</location>
    </subcellularLocation>
</comment>
<dbReference type="EMBL" id="NQKI01000017">
    <property type="protein sequence ID" value="OZY59150.1"/>
    <property type="molecule type" value="Genomic_DNA"/>
</dbReference>
<gene>
    <name evidence="3" type="ORF">CJF39_12340</name>
</gene>
<dbReference type="SUPFAM" id="SSF54523">
    <property type="entry name" value="Pili subunits"/>
    <property type="match status" value="1"/>
</dbReference>
<dbReference type="InterPro" id="IPR045584">
    <property type="entry name" value="Pilin-like"/>
</dbReference>
<proteinExistence type="inferred from homology"/>
<evidence type="ECO:0000313" key="3">
    <source>
        <dbReference type="EMBL" id="OZY59150.1"/>
    </source>
</evidence>
<dbReference type="InterPro" id="IPR005628">
    <property type="entry name" value="GspK"/>
</dbReference>
<feature type="domain" description="T2SS protein K second SAM-like" evidence="2">
    <location>
        <begin position="179"/>
        <end position="236"/>
    </location>
</feature>
<keyword evidence="1" id="KW-0813">Transport</keyword>
<dbReference type="InterPro" id="IPR038072">
    <property type="entry name" value="GspK_central_sf"/>
</dbReference>
<keyword evidence="1" id="KW-0472">Membrane</keyword>
<keyword evidence="1" id="KW-1003">Cell membrane</keyword>
<comment type="similarity">
    <text evidence="1">Belongs to the GSP K family.</text>
</comment>
<dbReference type="RefSeq" id="WP_094993677.1">
    <property type="nucleotide sequence ID" value="NZ_NQKI01000017.1"/>
</dbReference>
<protein>
    <recommendedName>
        <fullName evidence="1">Type II secretion system protein K</fullName>
    </recommendedName>
</protein>
<dbReference type="Pfam" id="PF03934">
    <property type="entry name" value="T2SSK"/>
    <property type="match status" value="1"/>
</dbReference>
<dbReference type="InterPro" id="IPR049179">
    <property type="entry name" value="T2SSK_SAM-like_2nd"/>
</dbReference>
<dbReference type="PIRSF" id="PIRSF002786">
    <property type="entry name" value="XcpX"/>
    <property type="match status" value="1"/>
</dbReference>
<dbReference type="PANTHER" id="PTHR38831">
    <property type="entry name" value="TYPE II SECRETION SYSTEM PROTEIN K"/>
    <property type="match status" value="1"/>
</dbReference>
<dbReference type="SUPFAM" id="SSF158544">
    <property type="entry name" value="GspK insert domain-like"/>
    <property type="match status" value="1"/>
</dbReference>
<dbReference type="Gene3D" id="3.30.1300.30">
    <property type="entry name" value="GSPII I/J protein-like"/>
    <property type="match status" value="1"/>
</dbReference>
<organism evidence="3 4">
    <name type="scientific">Pseudomonas lundensis</name>
    <dbReference type="NCBI Taxonomy" id="86185"/>
    <lineage>
        <taxon>Bacteria</taxon>
        <taxon>Pseudomonadati</taxon>
        <taxon>Pseudomonadota</taxon>
        <taxon>Gammaproteobacteria</taxon>
        <taxon>Pseudomonadales</taxon>
        <taxon>Pseudomonadaceae</taxon>
        <taxon>Pseudomonas</taxon>
    </lineage>
</organism>
<dbReference type="GO" id="GO:0009306">
    <property type="term" value="P:protein secretion"/>
    <property type="evidence" value="ECO:0007669"/>
    <property type="project" value="InterPro"/>
</dbReference>
<dbReference type="AlphaFoldDB" id="A0A266N9T6"/>
<reference evidence="3 4" key="1">
    <citation type="submission" date="2017-08" db="EMBL/GenBank/DDBJ databases">
        <title>Genomic and metabolic characterisation of spoilage-associated Pseudomonas species.</title>
        <authorList>
            <person name="Stanborough T."/>
            <person name="Fegan N."/>
            <person name="Powell S.M."/>
            <person name="Singh T."/>
            <person name="Tamplin M.L."/>
            <person name="Chandry P.S."/>
        </authorList>
    </citation>
    <scope>NUCLEOTIDE SEQUENCE [LARGE SCALE GENOMIC DNA]</scope>
    <source>
        <strain evidence="3 4">L1802</strain>
    </source>
</reference>
<dbReference type="GO" id="GO:0005886">
    <property type="term" value="C:plasma membrane"/>
    <property type="evidence" value="ECO:0007669"/>
    <property type="project" value="UniProtKB-SubCell"/>
</dbReference>
<dbReference type="OrthoDB" id="5293133at2"/>
<dbReference type="InterPro" id="IPR010994">
    <property type="entry name" value="RuvA_2-like"/>
</dbReference>
<dbReference type="Proteomes" id="UP000215788">
    <property type="component" value="Unassembled WGS sequence"/>
</dbReference>
<evidence type="ECO:0000313" key="4">
    <source>
        <dbReference type="Proteomes" id="UP000215788"/>
    </source>
</evidence>
<dbReference type="PANTHER" id="PTHR38831:SF1">
    <property type="entry name" value="TYPE II SECRETION SYSTEM PROTEIN K-RELATED"/>
    <property type="match status" value="1"/>
</dbReference>